<keyword evidence="6 8" id="KW-0342">GTP-binding</keyword>
<evidence type="ECO:0000259" key="9">
    <source>
        <dbReference type="Pfam" id="PF12804"/>
    </source>
</evidence>
<gene>
    <name evidence="8" type="primary">mobA</name>
    <name evidence="10" type="ORF">J2Z75_000569</name>
</gene>
<dbReference type="Proteomes" id="UP000823786">
    <property type="component" value="Unassembled WGS sequence"/>
</dbReference>
<dbReference type="Gene3D" id="3.90.550.10">
    <property type="entry name" value="Spore Coat Polysaccharide Biosynthesis Protein SpsA, Chain A"/>
    <property type="match status" value="1"/>
</dbReference>
<evidence type="ECO:0000256" key="6">
    <source>
        <dbReference type="ARBA" id="ARBA00023134"/>
    </source>
</evidence>
<protein>
    <recommendedName>
        <fullName evidence="8">Molybdenum cofactor guanylyltransferase</fullName>
        <shortName evidence="8">MoCo guanylyltransferase</shortName>
        <ecNumber evidence="8">2.7.7.77</ecNumber>
    </recommendedName>
    <alternativeName>
        <fullName evidence="8">GTP:molybdopterin guanylyltransferase</fullName>
    </alternativeName>
    <alternativeName>
        <fullName evidence="8">Mo-MPT guanylyltransferase</fullName>
    </alternativeName>
    <alternativeName>
        <fullName evidence="8">Molybdopterin guanylyltransferase</fullName>
    </alternativeName>
    <alternativeName>
        <fullName evidence="8">Molybdopterin-guanine dinucleotide synthase</fullName>
        <shortName evidence="8">MGD synthase</shortName>
    </alternativeName>
</protein>
<dbReference type="InterPro" id="IPR025877">
    <property type="entry name" value="MobA-like_NTP_Trfase"/>
</dbReference>
<dbReference type="HAMAP" id="MF_00316">
    <property type="entry name" value="MobA"/>
    <property type="match status" value="1"/>
</dbReference>
<organism evidence="10 11">
    <name type="scientific">Rhizobium herbae</name>
    <dbReference type="NCBI Taxonomy" id="508661"/>
    <lineage>
        <taxon>Bacteria</taxon>
        <taxon>Pseudomonadati</taxon>
        <taxon>Pseudomonadota</taxon>
        <taxon>Alphaproteobacteria</taxon>
        <taxon>Hyphomicrobiales</taxon>
        <taxon>Rhizobiaceae</taxon>
        <taxon>Rhizobium/Agrobacterium group</taxon>
        <taxon>Rhizobium</taxon>
    </lineage>
</organism>
<dbReference type="SUPFAM" id="SSF53448">
    <property type="entry name" value="Nucleotide-diphospho-sugar transferases"/>
    <property type="match status" value="1"/>
</dbReference>
<reference evidence="10 11" key="1">
    <citation type="submission" date="2021-03" db="EMBL/GenBank/DDBJ databases">
        <title>Genomic Encyclopedia of Type Strains, Phase IV (KMG-IV): sequencing the most valuable type-strain genomes for metagenomic binning, comparative biology and taxonomic classification.</title>
        <authorList>
            <person name="Goeker M."/>
        </authorList>
    </citation>
    <scope>NUCLEOTIDE SEQUENCE [LARGE SCALE GENOMIC DNA]</scope>
    <source>
        <strain evidence="10 11">DSM 26427</strain>
    </source>
</reference>
<evidence type="ECO:0000256" key="3">
    <source>
        <dbReference type="ARBA" id="ARBA00022723"/>
    </source>
</evidence>
<proteinExistence type="inferred from homology"/>
<feature type="binding site" evidence="8">
    <location>
        <position position="57"/>
    </location>
    <ligand>
        <name>GTP</name>
        <dbReference type="ChEBI" id="CHEBI:37565"/>
    </ligand>
</feature>
<keyword evidence="2 8" id="KW-0808">Transferase</keyword>
<feature type="binding site" evidence="8">
    <location>
        <position position="75"/>
    </location>
    <ligand>
        <name>GTP</name>
        <dbReference type="ChEBI" id="CHEBI:37565"/>
    </ligand>
</feature>
<evidence type="ECO:0000313" key="10">
    <source>
        <dbReference type="EMBL" id="MBP1857089.1"/>
    </source>
</evidence>
<keyword evidence="10" id="KW-0548">Nucleotidyltransferase</keyword>
<feature type="binding site" evidence="8">
    <location>
        <begin position="17"/>
        <end position="19"/>
    </location>
    <ligand>
        <name>GTP</name>
        <dbReference type="ChEBI" id="CHEBI:37565"/>
    </ligand>
</feature>
<feature type="domain" description="MobA-like NTP transferase" evidence="9">
    <location>
        <begin position="14"/>
        <end position="175"/>
    </location>
</feature>
<sequence>MSVSAILPVHLPRGVVLAGGRSFRMGSDKAAVMLGGKPLVHHVIERLAPQTDGLSVNSNTATGLEFAPGVPVFADTVPGHAGPMAGVLSGMRHAERHLPVASHIATVPTDTPFFPLNLVSRLQAAITQPGQIAVAYSAGVMHPVFALWPVALADELEHWLLTDEKRRVRGFIERHPVAEVDFPVVETAEGPIDPFFNINTPGDLETAEHWLPLIEETER</sequence>
<dbReference type="GO" id="GO:0061603">
    <property type="term" value="F:molybdenum cofactor guanylyltransferase activity"/>
    <property type="evidence" value="ECO:0007669"/>
    <property type="project" value="UniProtKB-EC"/>
</dbReference>
<keyword evidence="11" id="KW-1185">Reference proteome</keyword>
<keyword evidence="3 8" id="KW-0479">Metal-binding</keyword>
<feature type="binding site" evidence="8">
    <location>
        <position position="110"/>
    </location>
    <ligand>
        <name>Mg(2+)</name>
        <dbReference type="ChEBI" id="CHEBI:18420"/>
    </ligand>
</feature>
<keyword evidence="1 8" id="KW-0963">Cytoplasm</keyword>
<evidence type="ECO:0000256" key="2">
    <source>
        <dbReference type="ARBA" id="ARBA00022679"/>
    </source>
</evidence>
<comment type="cofactor">
    <cofactor evidence="8">
        <name>Mg(2+)</name>
        <dbReference type="ChEBI" id="CHEBI:18420"/>
    </cofactor>
</comment>
<evidence type="ECO:0000256" key="4">
    <source>
        <dbReference type="ARBA" id="ARBA00022741"/>
    </source>
</evidence>
<evidence type="ECO:0000256" key="8">
    <source>
        <dbReference type="HAMAP-Rule" id="MF_00316"/>
    </source>
</evidence>
<dbReference type="InterPro" id="IPR013482">
    <property type="entry name" value="Molybde_CF_guanTrfase"/>
</dbReference>
<dbReference type="CDD" id="cd02503">
    <property type="entry name" value="MobA"/>
    <property type="match status" value="1"/>
</dbReference>
<keyword evidence="7 8" id="KW-0501">Molybdenum cofactor biosynthesis</keyword>
<dbReference type="NCBIfam" id="TIGR02665">
    <property type="entry name" value="molyb_mobA"/>
    <property type="match status" value="1"/>
</dbReference>
<keyword evidence="5 8" id="KW-0460">Magnesium</keyword>
<evidence type="ECO:0000313" key="11">
    <source>
        <dbReference type="Proteomes" id="UP000823786"/>
    </source>
</evidence>
<feature type="binding site" evidence="8">
    <location>
        <position position="110"/>
    </location>
    <ligand>
        <name>GTP</name>
        <dbReference type="ChEBI" id="CHEBI:37565"/>
    </ligand>
</feature>
<dbReference type="Pfam" id="PF12804">
    <property type="entry name" value="NTP_transf_3"/>
    <property type="match status" value="1"/>
</dbReference>
<dbReference type="RefSeq" id="WP_209847460.1">
    <property type="nucleotide sequence ID" value="NZ_JAGGJV010000001.1"/>
</dbReference>
<dbReference type="EMBL" id="JAGGJV010000001">
    <property type="protein sequence ID" value="MBP1857089.1"/>
    <property type="molecule type" value="Genomic_DNA"/>
</dbReference>
<comment type="subcellular location">
    <subcellularLocation>
        <location evidence="8">Cytoplasm</location>
    </subcellularLocation>
</comment>
<keyword evidence="4 8" id="KW-0547">Nucleotide-binding</keyword>
<comment type="caution">
    <text evidence="10">The sequence shown here is derived from an EMBL/GenBank/DDBJ whole genome shotgun (WGS) entry which is preliminary data.</text>
</comment>
<comment type="domain">
    <text evidence="8">The N-terminal domain determines nucleotide recognition and specific binding, while the C-terminal domain determines the specific binding to the target protein.</text>
</comment>
<name>A0ABS4EGL4_9HYPH</name>
<evidence type="ECO:0000256" key="7">
    <source>
        <dbReference type="ARBA" id="ARBA00023150"/>
    </source>
</evidence>
<comment type="function">
    <text evidence="8">Transfers a GMP moiety from GTP to Mo-molybdopterin (Mo-MPT) cofactor (Moco or molybdenum cofactor) to form Mo-molybdopterin guanine dinucleotide (Mo-MGD) cofactor.</text>
</comment>
<dbReference type="EC" id="2.7.7.77" evidence="8"/>
<feature type="binding site" evidence="8">
    <location>
        <position position="29"/>
    </location>
    <ligand>
        <name>GTP</name>
        <dbReference type="ChEBI" id="CHEBI:37565"/>
    </ligand>
</feature>
<dbReference type="PANTHER" id="PTHR19136:SF81">
    <property type="entry name" value="MOLYBDENUM COFACTOR GUANYLYLTRANSFERASE"/>
    <property type="match status" value="1"/>
</dbReference>
<evidence type="ECO:0000256" key="1">
    <source>
        <dbReference type="ARBA" id="ARBA00022490"/>
    </source>
</evidence>
<accession>A0ABS4EGL4</accession>
<dbReference type="PANTHER" id="PTHR19136">
    <property type="entry name" value="MOLYBDENUM COFACTOR GUANYLYLTRANSFERASE"/>
    <property type="match status" value="1"/>
</dbReference>
<dbReference type="InterPro" id="IPR029044">
    <property type="entry name" value="Nucleotide-diphossugar_trans"/>
</dbReference>
<comment type="similarity">
    <text evidence="8">Belongs to the MobA family.</text>
</comment>
<comment type="subunit">
    <text evidence="8">Monomer.</text>
</comment>
<evidence type="ECO:0000256" key="5">
    <source>
        <dbReference type="ARBA" id="ARBA00022842"/>
    </source>
</evidence>
<comment type="catalytic activity">
    <reaction evidence="8">
        <text>Mo-molybdopterin + GTP + H(+) = Mo-molybdopterin guanine dinucleotide + diphosphate</text>
        <dbReference type="Rhea" id="RHEA:34243"/>
        <dbReference type="ChEBI" id="CHEBI:15378"/>
        <dbReference type="ChEBI" id="CHEBI:33019"/>
        <dbReference type="ChEBI" id="CHEBI:37565"/>
        <dbReference type="ChEBI" id="CHEBI:71302"/>
        <dbReference type="ChEBI" id="CHEBI:71310"/>
        <dbReference type="EC" id="2.7.7.77"/>
    </reaction>
</comment>